<keyword evidence="1 2" id="KW-0456">Lyase</keyword>
<evidence type="ECO:0000256" key="1">
    <source>
        <dbReference type="ARBA" id="ARBA00023239"/>
    </source>
</evidence>
<keyword evidence="2" id="KW-0460">Magnesium</keyword>
<dbReference type="PANTHER" id="PTHR35201:SF4">
    <property type="entry name" value="BETA-PINACENE SYNTHASE-RELATED"/>
    <property type="match status" value="1"/>
</dbReference>
<organism evidence="3 4">
    <name type="scientific">Crossiella equi</name>
    <dbReference type="NCBI Taxonomy" id="130796"/>
    <lineage>
        <taxon>Bacteria</taxon>
        <taxon>Bacillati</taxon>
        <taxon>Actinomycetota</taxon>
        <taxon>Actinomycetes</taxon>
        <taxon>Pseudonocardiales</taxon>
        <taxon>Pseudonocardiaceae</taxon>
        <taxon>Crossiella</taxon>
    </lineage>
</organism>
<gene>
    <name evidence="3" type="ORF">JOF53_007437</name>
</gene>
<dbReference type="RefSeq" id="WP_209707581.1">
    <property type="nucleotide sequence ID" value="NZ_JAGIOO010000001.1"/>
</dbReference>
<dbReference type="SFLD" id="SFLDG01020">
    <property type="entry name" value="Terpene_Cyclase_Like_2"/>
    <property type="match status" value="1"/>
</dbReference>
<accession>A0ABS5APT8</accession>
<dbReference type="PANTHER" id="PTHR35201">
    <property type="entry name" value="TERPENE SYNTHASE"/>
    <property type="match status" value="1"/>
</dbReference>
<keyword evidence="4" id="KW-1185">Reference proteome</keyword>
<name>A0ABS5APT8_9PSEU</name>
<dbReference type="InterPro" id="IPR034686">
    <property type="entry name" value="Terpene_cyclase-like_2"/>
</dbReference>
<dbReference type="SFLD" id="SFLDS00005">
    <property type="entry name" value="Isoprenoid_Synthase_Type_I"/>
    <property type="match status" value="1"/>
</dbReference>
<comment type="caution">
    <text evidence="3">The sequence shown here is derived from an EMBL/GenBank/DDBJ whole genome shotgun (WGS) entry which is preliminary data.</text>
</comment>
<dbReference type="Proteomes" id="UP001519363">
    <property type="component" value="Unassembled WGS sequence"/>
</dbReference>
<dbReference type="SUPFAM" id="SSF48576">
    <property type="entry name" value="Terpenoid synthases"/>
    <property type="match status" value="1"/>
</dbReference>
<evidence type="ECO:0000256" key="2">
    <source>
        <dbReference type="RuleBase" id="RU366034"/>
    </source>
</evidence>
<dbReference type="Gene3D" id="1.10.600.10">
    <property type="entry name" value="Farnesyl Diphosphate Synthase"/>
    <property type="match status" value="1"/>
</dbReference>
<proteinExistence type="inferred from homology"/>
<comment type="cofactor">
    <cofactor evidence="2">
        <name>Mg(2+)</name>
        <dbReference type="ChEBI" id="CHEBI:18420"/>
    </cofactor>
</comment>
<evidence type="ECO:0000313" key="4">
    <source>
        <dbReference type="Proteomes" id="UP001519363"/>
    </source>
</evidence>
<sequence>MEDVERQLFAWADDLGLLPGSALAERFRQARFGQFASLVYPDAEDLLIYAKWLAWLFVVDDQFDENRAPDHGGIAHGVRQFLPPPGSPVAAPRDPASAALVDMWPELAAPMPPPLQERFREHTDVYARSYATELANARTGRAPGLGPYIDLRRASGAVETCVDLLERRPAAYLPPERALSENLLALREAANDIICWSNDVMSLAKEVQHGELNNLVAVLRDSTGLGWQAALEVATEMVGARTREFERLKSELVPPGDPLGFGAFVEGTELWIAGSLDWHRSSPRYAAAP</sequence>
<reference evidence="3 4" key="1">
    <citation type="submission" date="2021-03" db="EMBL/GenBank/DDBJ databases">
        <title>Sequencing the genomes of 1000 actinobacteria strains.</title>
        <authorList>
            <person name="Klenk H.-P."/>
        </authorList>
    </citation>
    <scope>NUCLEOTIDE SEQUENCE [LARGE SCALE GENOMIC DNA]</scope>
    <source>
        <strain evidence="3 4">DSM 44580</strain>
    </source>
</reference>
<keyword evidence="2" id="KW-0479">Metal-binding</keyword>
<dbReference type="InterPro" id="IPR008949">
    <property type="entry name" value="Isoprenoid_synthase_dom_sf"/>
</dbReference>
<dbReference type="Pfam" id="PF19086">
    <property type="entry name" value="Terpene_syn_C_2"/>
    <property type="match status" value="1"/>
</dbReference>
<dbReference type="EC" id="4.2.3.-" evidence="2"/>
<comment type="similarity">
    <text evidence="2">Belongs to the terpene synthase family.</text>
</comment>
<dbReference type="EMBL" id="JAGIOO010000001">
    <property type="protein sequence ID" value="MBP2478565.1"/>
    <property type="molecule type" value="Genomic_DNA"/>
</dbReference>
<protein>
    <recommendedName>
        <fullName evidence="2">Terpene synthase</fullName>
        <ecNumber evidence="2">4.2.3.-</ecNumber>
    </recommendedName>
</protein>
<evidence type="ECO:0000313" key="3">
    <source>
        <dbReference type="EMBL" id="MBP2478565.1"/>
    </source>
</evidence>